<dbReference type="EMBL" id="JADBEM010000001">
    <property type="protein sequence ID" value="MBE1608188.1"/>
    <property type="molecule type" value="Genomic_DNA"/>
</dbReference>
<feature type="transmembrane region" description="Helical" evidence="1">
    <location>
        <begin position="12"/>
        <end position="29"/>
    </location>
</feature>
<keyword evidence="3" id="KW-1185">Reference proteome</keyword>
<keyword evidence="1" id="KW-0812">Transmembrane</keyword>
<sequence>MWSDLDQSLELLGMFVAGVVLLLVVLPRVEDDLNDRADPARTTSRSRRNAAFHAWWRHRNPRQRSGEGGDRD</sequence>
<accession>A0A927N0Q9</accession>
<keyword evidence="1" id="KW-1133">Transmembrane helix</keyword>
<evidence type="ECO:0000313" key="2">
    <source>
        <dbReference type="EMBL" id="MBE1608188.1"/>
    </source>
</evidence>
<dbReference type="Proteomes" id="UP000638648">
    <property type="component" value="Unassembled WGS sequence"/>
</dbReference>
<comment type="caution">
    <text evidence="2">The sequence shown here is derived from an EMBL/GenBank/DDBJ whole genome shotgun (WGS) entry which is preliminary data.</text>
</comment>
<protein>
    <submittedName>
        <fullName evidence="2">Uncharacterized protein</fullName>
    </submittedName>
</protein>
<organism evidence="2 3">
    <name type="scientific">Actinopolymorpha pittospori</name>
    <dbReference type="NCBI Taxonomy" id="648752"/>
    <lineage>
        <taxon>Bacteria</taxon>
        <taxon>Bacillati</taxon>
        <taxon>Actinomycetota</taxon>
        <taxon>Actinomycetes</taxon>
        <taxon>Propionibacteriales</taxon>
        <taxon>Actinopolymorphaceae</taxon>
        <taxon>Actinopolymorpha</taxon>
    </lineage>
</organism>
<gene>
    <name evidence="2" type="ORF">HEB94_005036</name>
</gene>
<evidence type="ECO:0000313" key="3">
    <source>
        <dbReference type="Proteomes" id="UP000638648"/>
    </source>
</evidence>
<keyword evidence="1" id="KW-0472">Membrane</keyword>
<name>A0A927N0Q9_9ACTN</name>
<dbReference type="AlphaFoldDB" id="A0A927N0Q9"/>
<proteinExistence type="predicted"/>
<reference evidence="2" key="1">
    <citation type="submission" date="2020-10" db="EMBL/GenBank/DDBJ databases">
        <title>Sequencing the genomes of 1000 actinobacteria strains.</title>
        <authorList>
            <person name="Klenk H.-P."/>
        </authorList>
    </citation>
    <scope>NUCLEOTIDE SEQUENCE</scope>
    <source>
        <strain evidence="2">DSM 45354</strain>
    </source>
</reference>
<evidence type="ECO:0000256" key="1">
    <source>
        <dbReference type="SAM" id="Phobius"/>
    </source>
</evidence>